<dbReference type="GO" id="GO:0032259">
    <property type="term" value="P:methylation"/>
    <property type="evidence" value="ECO:0007669"/>
    <property type="project" value="UniProtKB-KW"/>
</dbReference>
<evidence type="ECO:0000313" key="11">
    <source>
        <dbReference type="EMBL" id="KZT41583.1"/>
    </source>
</evidence>
<evidence type="ECO:0000256" key="5">
    <source>
        <dbReference type="ARBA" id="ARBA00022603"/>
    </source>
</evidence>
<comment type="subcellular location">
    <subcellularLocation>
        <location evidence="2">Cytoplasm</location>
    </subcellularLocation>
    <subcellularLocation>
        <location evidence="1">Nucleus</location>
    </subcellularLocation>
</comment>
<evidence type="ECO:0000256" key="7">
    <source>
        <dbReference type="ARBA" id="ARBA00022691"/>
    </source>
</evidence>
<protein>
    <recommendedName>
        <fullName evidence="3">protein-histidine N-methyltransferase</fullName>
        <ecNumber evidence="3">2.1.1.85</ecNumber>
    </recommendedName>
</protein>
<evidence type="ECO:0000256" key="3">
    <source>
        <dbReference type="ARBA" id="ARBA00012533"/>
    </source>
</evidence>
<evidence type="ECO:0000256" key="10">
    <source>
        <dbReference type="SAM" id="MobiDB-lite"/>
    </source>
</evidence>
<dbReference type="OrthoDB" id="1723750at2759"/>
<dbReference type="GO" id="GO:0005737">
    <property type="term" value="C:cytoplasm"/>
    <property type="evidence" value="ECO:0007669"/>
    <property type="project" value="UniProtKB-SubCell"/>
</dbReference>
<evidence type="ECO:0000256" key="1">
    <source>
        <dbReference type="ARBA" id="ARBA00004123"/>
    </source>
</evidence>
<dbReference type="PANTHER" id="PTHR14614:SF39">
    <property type="entry name" value="HISTIDINE PROTEIN METHYLTRANSFERASE 1 HOMOLOG"/>
    <property type="match status" value="1"/>
</dbReference>
<dbReference type="Proteomes" id="UP000076798">
    <property type="component" value="Unassembled WGS sequence"/>
</dbReference>
<dbReference type="AlphaFoldDB" id="A0A166GDW4"/>
<evidence type="ECO:0000256" key="6">
    <source>
        <dbReference type="ARBA" id="ARBA00022679"/>
    </source>
</evidence>
<evidence type="ECO:0000256" key="9">
    <source>
        <dbReference type="ARBA" id="ARBA00038126"/>
    </source>
</evidence>
<evidence type="ECO:0000256" key="8">
    <source>
        <dbReference type="ARBA" id="ARBA00023242"/>
    </source>
</evidence>
<dbReference type="GO" id="GO:0018064">
    <property type="term" value="F:protein-L-histidine N-tele-methyltransferase activity"/>
    <property type="evidence" value="ECO:0007669"/>
    <property type="project" value="UniProtKB-EC"/>
</dbReference>
<dbReference type="InterPro" id="IPR029063">
    <property type="entry name" value="SAM-dependent_MTases_sf"/>
</dbReference>
<keyword evidence="4" id="KW-0963">Cytoplasm</keyword>
<sequence length="373" mass="41104">MFKFDFNVEDLDEEISQDLGGLSNESTDDARPSETDVPETLVAAETHSLEKMLSKLPDSISYSFIPIQLVNGSSVNLPKRELFDARLQLLSSDEDSDDALRGLGEPSDLLAGIYEGGFKTWECSLDLASTTSRLLPNLLDENLRLLELGCGTAIPSLFVLHSKLSQPVKENTKQKPLFLHLQDYNKSVLELSTLPNLILTWYFSDAAKAFRSGSAELEENEGELELSPELLSAFKECLSTYRITLAFTSGAWDSFVPLHSSSESQREDYDLVLTSETIYRSSSLPSLIRTLRACAKLPPVTQTIQTDLADSVQKLALNSETVTLVAAKVVYFGVGGSISDFTAAIRQAGGEIQILHEHTGGVGRQVLHIRWLR</sequence>
<accession>A0A166GDW4</accession>
<evidence type="ECO:0000256" key="2">
    <source>
        <dbReference type="ARBA" id="ARBA00004496"/>
    </source>
</evidence>
<keyword evidence="5" id="KW-0489">Methyltransferase</keyword>
<proteinExistence type="inferred from homology"/>
<comment type="similarity">
    <text evidence="9">Belongs to the methyltransferase superfamily. METTL18 family.</text>
</comment>
<gene>
    <name evidence="11" type="ORF">SISSUDRAFT_1059312</name>
</gene>
<keyword evidence="12" id="KW-1185">Reference proteome</keyword>
<dbReference type="EMBL" id="KV428020">
    <property type="protein sequence ID" value="KZT41583.1"/>
    <property type="molecule type" value="Genomic_DNA"/>
</dbReference>
<keyword evidence="6" id="KW-0808">Transferase</keyword>
<dbReference type="GO" id="GO:0005634">
    <property type="term" value="C:nucleus"/>
    <property type="evidence" value="ECO:0007669"/>
    <property type="project" value="UniProtKB-SubCell"/>
</dbReference>
<feature type="region of interest" description="Disordered" evidence="10">
    <location>
        <begin position="15"/>
        <end position="37"/>
    </location>
</feature>
<keyword evidence="7" id="KW-0949">S-adenosyl-L-methionine</keyword>
<evidence type="ECO:0000256" key="4">
    <source>
        <dbReference type="ARBA" id="ARBA00022490"/>
    </source>
</evidence>
<organism evidence="11 12">
    <name type="scientific">Sistotremastrum suecicum HHB10207 ss-3</name>
    <dbReference type="NCBI Taxonomy" id="1314776"/>
    <lineage>
        <taxon>Eukaryota</taxon>
        <taxon>Fungi</taxon>
        <taxon>Dikarya</taxon>
        <taxon>Basidiomycota</taxon>
        <taxon>Agaricomycotina</taxon>
        <taxon>Agaricomycetes</taxon>
        <taxon>Sistotremastrales</taxon>
        <taxon>Sistotremastraceae</taxon>
        <taxon>Sistotremastrum</taxon>
    </lineage>
</organism>
<name>A0A166GDW4_9AGAM</name>
<dbReference type="STRING" id="1314776.A0A166GDW4"/>
<keyword evidence="8" id="KW-0539">Nucleus</keyword>
<reference evidence="11 12" key="1">
    <citation type="journal article" date="2016" name="Mol. Biol. Evol.">
        <title>Comparative Genomics of Early-Diverging Mushroom-Forming Fungi Provides Insights into the Origins of Lignocellulose Decay Capabilities.</title>
        <authorList>
            <person name="Nagy L.G."/>
            <person name="Riley R."/>
            <person name="Tritt A."/>
            <person name="Adam C."/>
            <person name="Daum C."/>
            <person name="Floudas D."/>
            <person name="Sun H."/>
            <person name="Yadav J.S."/>
            <person name="Pangilinan J."/>
            <person name="Larsson K.H."/>
            <person name="Matsuura K."/>
            <person name="Barry K."/>
            <person name="Labutti K."/>
            <person name="Kuo R."/>
            <person name="Ohm R.A."/>
            <person name="Bhattacharya S.S."/>
            <person name="Shirouzu T."/>
            <person name="Yoshinaga Y."/>
            <person name="Martin F.M."/>
            <person name="Grigoriev I.V."/>
            <person name="Hibbett D.S."/>
        </authorList>
    </citation>
    <scope>NUCLEOTIDE SEQUENCE [LARGE SCALE GENOMIC DNA]</scope>
    <source>
        <strain evidence="11 12">HHB10207 ss-3</strain>
    </source>
</reference>
<dbReference type="EC" id="2.1.1.85" evidence="3"/>
<dbReference type="InterPro" id="IPR019410">
    <property type="entry name" value="Methyltransf_16"/>
</dbReference>
<evidence type="ECO:0000313" key="12">
    <source>
        <dbReference type="Proteomes" id="UP000076798"/>
    </source>
</evidence>
<dbReference type="Gene3D" id="3.40.50.150">
    <property type="entry name" value="Vaccinia Virus protein VP39"/>
    <property type="match status" value="1"/>
</dbReference>
<dbReference type="PANTHER" id="PTHR14614">
    <property type="entry name" value="HEPATOCELLULAR CARCINOMA-ASSOCIATED ANTIGEN"/>
    <property type="match status" value="1"/>
</dbReference>